<evidence type="ECO:0000256" key="1">
    <source>
        <dbReference type="SAM" id="Phobius"/>
    </source>
</evidence>
<keyword evidence="1" id="KW-1133">Transmembrane helix</keyword>
<keyword evidence="1" id="KW-0812">Transmembrane</keyword>
<protein>
    <recommendedName>
        <fullName evidence="4">DUF4044 domain-containing protein</fullName>
    </recommendedName>
</protein>
<evidence type="ECO:0000313" key="2">
    <source>
        <dbReference type="EMBL" id="MEK8126319.1"/>
    </source>
</evidence>
<reference evidence="2 3" key="1">
    <citation type="submission" date="2024-04" db="EMBL/GenBank/DDBJ databases">
        <title>draft genome sequnece of Paenibacillus filicis.</title>
        <authorList>
            <person name="Kim D.-U."/>
        </authorList>
    </citation>
    <scope>NUCLEOTIDE SEQUENCE [LARGE SCALE GENOMIC DNA]</scope>
    <source>
        <strain evidence="2 3">KACC14197</strain>
    </source>
</reference>
<keyword evidence="3" id="KW-1185">Reference proteome</keyword>
<keyword evidence="1" id="KW-0472">Membrane</keyword>
<gene>
    <name evidence="2" type="ORF">WMW72_00160</name>
</gene>
<sequence length="46" mass="5069">MSKKKTTPYAQRKVKQDAPNKKLIIWVSSILGAIVIGMSVLLIVNS</sequence>
<dbReference type="RefSeq" id="WP_341413378.1">
    <property type="nucleotide sequence ID" value="NZ_JBBPCC010000001.1"/>
</dbReference>
<feature type="transmembrane region" description="Helical" evidence="1">
    <location>
        <begin position="23"/>
        <end position="44"/>
    </location>
</feature>
<comment type="caution">
    <text evidence="2">The sequence shown here is derived from an EMBL/GenBank/DDBJ whole genome shotgun (WGS) entry which is preliminary data.</text>
</comment>
<evidence type="ECO:0008006" key="4">
    <source>
        <dbReference type="Google" id="ProtNLM"/>
    </source>
</evidence>
<proteinExistence type="predicted"/>
<dbReference type="Proteomes" id="UP001469365">
    <property type="component" value="Unassembled WGS sequence"/>
</dbReference>
<accession>A0ABU9DBV1</accession>
<dbReference type="EMBL" id="JBBPCC010000001">
    <property type="protein sequence ID" value="MEK8126319.1"/>
    <property type="molecule type" value="Genomic_DNA"/>
</dbReference>
<organism evidence="2 3">
    <name type="scientific">Paenibacillus filicis</name>
    <dbReference type="NCBI Taxonomy" id="669464"/>
    <lineage>
        <taxon>Bacteria</taxon>
        <taxon>Bacillati</taxon>
        <taxon>Bacillota</taxon>
        <taxon>Bacilli</taxon>
        <taxon>Bacillales</taxon>
        <taxon>Paenibacillaceae</taxon>
        <taxon>Paenibacillus</taxon>
    </lineage>
</organism>
<name>A0ABU9DBV1_9BACL</name>
<evidence type="ECO:0000313" key="3">
    <source>
        <dbReference type="Proteomes" id="UP001469365"/>
    </source>
</evidence>